<dbReference type="InterPro" id="IPR037523">
    <property type="entry name" value="VOC_core"/>
</dbReference>
<dbReference type="AlphaFoldDB" id="A0A4R8MG32"/>
<keyword evidence="4" id="KW-1185">Reference proteome</keyword>
<dbReference type="GO" id="GO:0004493">
    <property type="term" value="F:methylmalonyl-CoA epimerase activity"/>
    <property type="evidence" value="ECO:0007669"/>
    <property type="project" value="TreeGrafter"/>
</dbReference>
<dbReference type="InterPro" id="IPR029068">
    <property type="entry name" value="Glyas_Bleomycin-R_OHBP_Dase"/>
</dbReference>
<sequence length="147" mass="15761">MILSLHHPSFTVENLERSVAFYRDVLGLTLEGIWERDPVYSEGVTGIPGAHLKVAYFSLPNASFELVEYMGGKGVRIDTSTNNTGSAHVCFITDDFDALADRLRKAGAVFAGGVNVIPGGANRGKKIVYVEDPDGNTLELISSTVSG</sequence>
<evidence type="ECO:0000313" key="3">
    <source>
        <dbReference type="EMBL" id="TDY64910.1"/>
    </source>
</evidence>
<reference evidence="3 4" key="1">
    <citation type="submission" date="2019-03" db="EMBL/GenBank/DDBJ databases">
        <title>Genomic Encyclopedia of Type Strains, Phase IV (KMG-IV): sequencing the most valuable type-strain genomes for metagenomic binning, comparative biology and taxonomic classification.</title>
        <authorList>
            <person name="Goeker M."/>
        </authorList>
    </citation>
    <scope>NUCLEOTIDE SEQUENCE [LARGE SCALE GENOMIC DNA]</scope>
    <source>
        <strain evidence="3 4">DSM 25964</strain>
    </source>
</reference>
<dbReference type="PANTHER" id="PTHR43048">
    <property type="entry name" value="METHYLMALONYL-COA EPIMERASE"/>
    <property type="match status" value="1"/>
</dbReference>
<dbReference type="Proteomes" id="UP000295066">
    <property type="component" value="Unassembled WGS sequence"/>
</dbReference>
<protein>
    <submittedName>
        <fullName evidence="3">Catechol 2,3-dioxygenase-like lactoylglutathione lyase family enzyme</fullName>
    </submittedName>
</protein>
<dbReference type="OrthoDB" id="9788468at2"/>
<dbReference type="Pfam" id="PF00903">
    <property type="entry name" value="Glyoxalase"/>
    <property type="match status" value="1"/>
</dbReference>
<feature type="domain" description="VOC" evidence="2">
    <location>
        <begin position="4"/>
        <end position="143"/>
    </location>
</feature>
<dbReference type="PROSITE" id="PS51819">
    <property type="entry name" value="VOC"/>
    <property type="match status" value="1"/>
</dbReference>
<dbReference type="GO" id="GO:0051213">
    <property type="term" value="F:dioxygenase activity"/>
    <property type="evidence" value="ECO:0007669"/>
    <property type="project" value="UniProtKB-KW"/>
</dbReference>
<keyword evidence="3" id="KW-0560">Oxidoreductase</keyword>
<dbReference type="GO" id="GO:0046872">
    <property type="term" value="F:metal ion binding"/>
    <property type="evidence" value="ECO:0007669"/>
    <property type="project" value="UniProtKB-KW"/>
</dbReference>
<dbReference type="PANTHER" id="PTHR43048:SF3">
    <property type="entry name" value="METHYLMALONYL-COA EPIMERASE, MITOCHONDRIAL"/>
    <property type="match status" value="1"/>
</dbReference>
<dbReference type="EMBL" id="SORI01000001">
    <property type="protein sequence ID" value="TDY64910.1"/>
    <property type="molecule type" value="Genomic_DNA"/>
</dbReference>
<keyword evidence="3" id="KW-0456">Lyase</keyword>
<organism evidence="3 4">
    <name type="scientific">Aminivibrio pyruvatiphilus</name>
    <dbReference type="NCBI Taxonomy" id="1005740"/>
    <lineage>
        <taxon>Bacteria</taxon>
        <taxon>Thermotogati</taxon>
        <taxon>Synergistota</taxon>
        <taxon>Synergistia</taxon>
        <taxon>Synergistales</taxon>
        <taxon>Aminobacteriaceae</taxon>
        <taxon>Aminivibrio</taxon>
    </lineage>
</organism>
<dbReference type="InterPro" id="IPR004360">
    <property type="entry name" value="Glyas_Fos-R_dOase_dom"/>
</dbReference>
<comment type="caution">
    <text evidence="3">The sequence shown here is derived from an EMBL/GenBank/DDBJ whole genome shotgun (WGS) entry which is preliminary data.</text>
</comment>
<keyword evidence="1" id="KW-0479">Metal-binding</keyword>
<dbReference type="RefSeq" id="WP_133955166.1">
    <property type="nucleotide sequence ID" value="NZ_SORI01000001.1"/>
</dbReference>
<dbReference type="SUPFAM" id="SSF54593">
    <property type="entry name" value="Glyoxalase/Bleomycin resistance protein/Dihydroxybiphenyl dioxygenase"/>
    <property type="match status" value="1"/>
</dbReference>
<evidence type="ECO:0000259" key="2">
    <source>
        <dbReference type="PROSITE" id="PS51819"/>
    </source>
</evidence>
<keyword evidence="3" id="KW-0223">Dioxygenase</keyword>
<evidence type="ECO:0000313" key="4">
    <source>
        <dbReference type="Proteomes" id="UP000295066"/>
    </source>
</evidence>
<proteinExistence type="predicted"/>
<name>A0A4R8MG32_9BACT</name>
<gene>
    <name evidence="3" type="ORF">C8D99_10156</name>
</gene>
<evidence type="ECO:0000256" key="1">
    <source>
        <dbReference type="ARBA" id="ARBA00022723"/>
    </source>
</evidence>
<dbReference type="GO" id="GO:0016829">
    <property type="term" value="F:lyase activity"/>
    <property type="evidence" value="ECO:0007669"/>
    <property type="project" value="UniProtKB-KW"/>
</dbReference>
<dbReference type="InterPro" id="IPR051785">
    <property type="entry name" value="MMCE/EMCE_epimerase"/>
</dbReference>
<dbReference type="Gene3D" id="3.10.180.10">
    <property type="entry name" value="2,3-Dihydroxybiphenyl 1,2-Dioxygenase, domain 1"/>
    <property type="match status" value="1"/>
</dbReference>
<accession>A0A4R8MG32</accession>
<dbReference type="GO" id="GO:0046491">
    <property type="term" value="P:L-methylmalonyl-CoA metabolic process"/>
    <property type="evidence" value="ECO:0007669"/>
    <property type="project" value="TreeGrafter"/>
</dbReference>